<evidence type="ECO:0000256" key="1">
    <source>
        <dbReference type="SAM" id="Coils"/>
    </source>
</evidence>
<feature type="compositionally biased region" description="Polar residues" evidence="2">
    <location>
        <begin position="734"/>
        <end position="746"/>
    </location>
</feature>
<protein>
    <submittedName>
        <fullName evidence="4">Uncharacterized protein</fullName>
    </submittedName>
</protein>
<feature type="compositionally biased region" description="Polar residues" evidence="2">
    <location>
        <begin position="228"/>
        <end position="238"/>
    </location>
</feature>
<gene>
    <name evidence="4" type="ORF">GE061_011975</name>
</gene>
<dbReference type="AlphaFoldDB" id="A0A8S9XR89"/>
<evidence type="ECO:0000313" key="5">
    <source>
        <dbReference type="Proteomes" id="UP000466442"/>
    </source>
</evidence>
<feature type="compositionally biased region" description="Basic and acidic residues" evidence="2">
    <location>
        <begin position="663"/>
        <end position="680"/>
    </location>
</feature>
<keyword evidence="5" id="KW-1185">Reference proteome</keyword>
<reference evidence="4" key="1">
    <citation type="journal article" date="2021" name="Mol. Ecol. Resour.">
        <title>Apolygus lucorum genome provides insights into omnivorousness and mesophyll feeding.</title>
        <authorList>
            <person name="Liu Y."/>
            <person name="Liu H."/>
            <person name="Wang H."/>
            <person name="Huang T."/>
            <person name="Liu B."/>
            <person name="Yang B."/>
            <person name="Yin L."/>
            <person name="Li B."/>
            <person name="Zhang Y."/>
            <person name="Zhang S."/>
            <person name="Jiang F."/>
            <person name="Zhang X."/>
            <person name="Ren Y."/>
            <person name="Wang B."/>
            <person name="Wang S."/>
            <person name="Lu Y."/>
            <person name="Wu K."/>
            <person name="Fan W."/>
            <person name="Wang G."/>
        </authorList>
    </citation>
    <scope>NUCLEOTIDE SEQUENCE</scope>
    <source>
        <strain evidence="4">12Hb</strain>
    </source>
</reference>
<proteinExistence type="predicted"/>
<feature type="region of interest" description="Disordered" evidence="2">
    <location>
        <begin position="561"/>
        <end position="590"/>
    </location>
</feature>
<comment type="caution">
    <text evidence="4">The sequence shown here is derived from an EMBL/GenBank/DDBJ whole genome shotgun (WGS) entry which is preliminary data.</text>
</comment>
<dbReference type="EMBL" id="WIXP02000004">
    <property type="protein sequence ID" value="KAF6211463.1"/>
    <property type="molecule type" value="Genomic_DNA"/>
</dbReference>
<keyword evidence="3" id="KW-0812">Transmembrane</keyword>
<dbReference type="OrthoDB" id="8061707at2759"/>
<evidence type="ECO:0000313" key="4">
    <source>
        <dbReference type="EMBL" id="KAF6211463.1"/>
    </source>
</evidence>
<keyword evidence="1" id="KW-0175">Coiled coil</keyword>
<accession>A0A8S9XR89</accession>
<feature type="compositionally biased region" description="Polar residues" evidence="2">
    <location>
        <begin position="159"/>
        <end position="174"/>
    </location>
</feature>
<feature type="compositionally biased region" description="Basic residues" evidence="2">
    <location>
        <begin position="653"/>
        <end position="662"/>
    </location>
</feature>
<evidence type="ECO:0000256" key="3">
    <source>
        <dbReference type="SAM" id="Phobius"/>
    </source>
</evidence>
<evidence type="ECO:0000256" key="2">
    <source>
        <dbReference type="SAM" id="MobiDB-lite"/>
    </source>
</evidence>
<name>A0A8S9XR89_APOLU</name>
<keyword evidence="3" id="KW-1133">Transmembrane helix</keyword>
<dbReference type="Proteomes" id="UP000466442">
    <property type="component" value="Unassembled WGS sequence"/>
</dbReference>
<feature type="compositionally biased region" description="Polar residues" evidence="2">
    <location>
        <begin position="578"/>
        <end position="590"/>
    </location>
</feature>
<feature type="region of interest" description="Disordered" evidence="2">
    <location>
        <begin position="714"/>
        <end position="754"/>
    </location>
</feature>
<feature type="compositionally biased region" description="Polar residues" evidence="2">
    <location>
        <begin position="626"/>
        <end position="637"/>
    </location>
</feature>
<feature type="region of interest" description="Disordered" evidence="2">
    <location>
        <begin position="197"/>
        <end position="280"/>
    </location>
</feature>
<keyword evidence="3" id="KW-0472">Membrane</keyword>
<organism evidence="4 5">
    <name type="scientific">Apolygus lucorum</name>
    <name type="common">Small green plant bug</name>
    <name type="synonym">Lygocoris lucorum</name>
    <dbReference type="NCBI Taxonomy" id="248454"/>
    <lineage>
        <taxon>Eukaryota</taxon>
        <taxon>Metazoa</taxon>
        <taxon>Ecdysozoa</taxon>
        <taxon>Arthropoda</taxon>
        <taxon>Hexapoda</taxon>
        <taxon>Insecta</taxon>
        <taxon>Pterygota</taxon>
        <taxon>Neoptera</taxon>
        <taxon>Paraneoptera</taxon>
        <taxon>Hemiptera</taxon>
        <taxon>Heteroptera</taxon>
        <taxon>Panheteroptera</taxon>
        <taxon>Cimicomorpha</taxon>
        <taxon>Miridae</taxon>
        <taxon>Mirini</taxon>
        <taxon>Apolygus</taxon>
    </lineage>
</organism>
<feature type="region of interest" description="Disordered" evidence="2">
    <location>
        <begin position="619"/>
        <end position="693"/>
    </location>
</feature>
<feature type="region of interest" description="Disordered" evidence="2">
    <location>
        <begin position="69"/>
        <end position="176"/>
    </location>
</feature>
<feature type="coiled-coil region" evidence="1">
    <location>
        <begin position="4"/>
        <end position="38"/>
    </location>
</feature>
<feature type="transmembrane region" description="Helical" evidence="3">
    <location>
        <begin position="519"/>
        <end position="542"/>
    </location>
</feature>
<feature type="compositionally biased region" description="Low complexity" evidence="2">
    <location>
        <begin position="205"/>
        <end position="226"/>
    </location>
</feature>
<sequence>MSELEELRQRLAEAELANLAYAEKEEELQQKLRDARLRLTYGAAGAEGEDSGEGKWDVRNPMSELVELLRSSGLGARPEVHKAGEYSEEESEGEKQGPASEDDEGVEYRGRSESAEEEVESNGVLRPSTPLGRESEQSETGLESSEEGDSGSSWESFSHQSDNGSVHSFPSGTGSVMGPVDLVVPHWMRGQATTSHLAVAGSSHTPGSDPSTASSSPLLSISDAGSPTPGQGTASTPGSIEAPYWESDPRSLGPHPEDSTPPSPVPAEVQPEVDVDRRPQRTRCRPRRFLDYEVSGWHDDQAIHLLLSFPLETKGPRYTLSEVATTPVLDLASGRRLRLNTPFRYLVVSQNREYYAGLEVFDKETCRQRPMLICPPSFPLVHRSVKECLSSIYFQNSDAAEICEWSVLVQPQEMSGDGKLPARSGITPQIQCTLRTATHKLLPARGKVPAQHFLRNRTIDVPTLWSLNATQPLEDKNLDAIVDQLRQQGQVQPGVWSEDEIRLEAALWMLEENEGNGPALVYGLGSAAIVLILMLGLGMWWYRRTCVGYLLRIAAETSEEDESSLHQEGTPGDFQAEEQGNLSTVSDKQTSTTSSFAFKRKLQEKGEAACARQGRLPTYAEVAQGKRTTSPHRTSLTGHHPGKEADSISFHIRSIRSRRSRAHKESNMEHLADRSSKDQEESSSGVTILPREKQSQIRRIYSEFCRQRPNLRLRRNIRGGPARGPHRNYRILPSATSTYSTQSFPKTRTEAPPS</sequence>